<proteinExistence type="predicted"/>
<dbReference type="AlphaFoldDB" id="A0A328FER3"/>
<protein>
    <submittedName>
        <fullName evidence="2">Uncharacterized protein</fullName>
    </submittedName>
</protein>
<dbReference type="Proteomes" id="UP000293902">
    <property type="component" value="Chromosome"/>
</dbReference>
<reference evidence="2 3" key="1">
    <citation type="submission" date="2018-06" db="EMBL/GenBank/DDBJ databases">
        <title>Complete Genome Sequence of Desulfobacter hydrogenophilus (DSM3380).</title>
        <authorList>
            <person name="Marietou A."/>
            <person name="Schreiber L."/>
            <person name="Marshall I."/>
            <person name="Jorgensen B."/>
        </authorList>
    </citation>
    <scope>NUCLEOTIDE SEQUENCE [LARGE SCALE GENOMIC DNA]</scope>
    <source>
        <strain evidence="2 3">DSM 3380</strain>
    </source>
</reference>
<evidence type="ECO:0000313" key="1">
    <source>
        <dbReference type="EMBL" id="QBH14394.1"/>
    </source>
</evidence>
<dbReference type="EMBL" id="CP036313">
    <property type="protein sequence ID" value="QBH14394.1"/>
    <property type="molecule type" value="Genomic_DNA"/>
</dbReference>
<dbReference type="Proteomes" id="UP000248798">
    <property type="component" value="Unassembled WGS sequence"/>
</dbReference>
<sequence length="82" mass="9581">MAFCPWPWDGPWYGSCRHEKNNHPYFLLHGEFMDKIGEAHLFNRENQAISIIYKGLDPTICHTCHQHGILITSIGYDIRLQP</sequence>
<name>A0A328FER3_9BACT</name>
<gene>
    <name evidence="2" type="ORF">DO021_09205</name>
    <name evidence="1" type="ORF">EYB58_16585</name>
</gene>
<keyword evidence="4" id="KW-1185">Reference proteome</keyword>
<accession>A0A328FER3</accession>
<organism evidence="2 3">
    <name type="scientific">Desulfobacter hydrogenophilus</name>
    <dbReference type="NCBI Taxonomy" id="2291"/>
    <lineage>
        <taxon>Bacteria</taxon>
        <taxon>Pseudomonadati</taxon>
        <taxon>Thermodesulfobacteriota</taxon>
        <taxon>Desulfobacteria</taxon>
        <taxon>Desulfobacterales</taxon>
        <taxon>Desulfobacteraceae</taxon>
        <taxon>Desulfobacter</taxon>
    </lineage>
</organism>
<evidence type="ECO:0000313" key="4">
    <source>
        <dbReference type="Proteomes" id="UP000293902"/>
    </source>
</evidence>
<evidence type="ECO:0000313" key="3">
    <source>
        <dbReference type="Proteomes" id="UP000248798"/>
    </source>
</evidence>
<evidence type="ECO:0000313" key="2">
    <source>
        <dbReference type="EMBL" id="RAM02280.1"/>
    </source>
</evidence>
<dbReference type="EMBL" id="QLNI01000016">
    <property type="protein sequence ID" value="RAM02280.1"/>
    <property type="molecule type" value="Genomic_DNA"/>
</dbReference>
<reference evidence="1 4" key="2">
    <citation type="submission" date="2019-02" db="EMBL/GenBank/DDBJ databases">
        <title>Complete genome sequence of Desulfobacter hydrogenophilus AcRS1.</title>
        <authorList>
            <person name="Marietou A."/>
            <person name="Lund M.B."/>
            <person name="Marshall I.P.G."/>
            <person name="Schreiber L."/>
            <person name="Jorgensen B."/>
        </authorList>
    </citation>
    <scope>NUCLEOTIDE SEQUENCE [LARGE SCALE GENOMIC DNA]</scope>
    <source>
        <strain evidence="1 4">AcRS1</strain>
    </source>
</reference>